<dbReference type="Pfam" id="PF12802">
    <property type="entry name" value="MarR_2"/>
    <property type="match status" value="1"/>
</dbReference>
<feature type="domain" description="HTH marR-type" evidence="1">
    <location>
        <begin position="33"/>
        <end position="82"/>
    </location>
</feature>
<dbReference type="Gene3D" id="1.10.10.10">
    <property type="entry name" value="Winged helix-like DNA-binding domain superfamily/Winged helix DNA-binding domain"/>
    <property type="match status" value="1"/>
</dbReference>
<protein>
    <submittedName>
        <fullName evidence="2">Transcription regulator</fullName>
    </submittedName>
</protein>
<gene>
    <name evidence="2" type="ORF">FD24_GL002390</name>
</gene>
<reference evidence="2 3" key="1">
    <citation type="journal article" date="2015" name="Genome Announc.">
        <title>Expanding the biotechnology potential of lactobacilli through comparative genomics of 213 strains and associated genera.</title>
        <authorList>
            <person name="Sun Z."/>
            <person name="Harris H.M."/>
            <person name="McCann A."/>
            <person name="Guo C."/>
            <person name="Argimon S."/>
            <person name="Zhang W."/>
            <person name="Yang X."/>
            <person name="Jeffery I.B."/>
            <person name="Cooney J.C."/>
            <person name="Kagawa T.F."/>
            <person name="Liu W."/>
            <person name="Song Y."/>
            <person name="Salvetti E."/>
            <person name="Wrobel A."/>
            <person name="Rasinkangas P."/>
            <person name="Parkhill J."/>
            <person name="Rea M.C."/>
            <person name="O'Sullivan O."/>
            <person name="Ritari J."/>
            <person name="Douillard F.P."/>
            <person name="Paul Ross R."/>
            <person name="Yang R."/>
            <person name="Briner A.E."/>
            <person name="Felis G.E."/>
            <person name="de Vos W.M."/>
            <person name="Barrangou R."/>
            <person name="Klaenhammer T.R."/>
            <person name="Caufield P.W."/>
            <person name="Cui Y."/>
            <person name="Zhang H."/>
            <person name="O'Toole P.W."/>
        </authorList>
    </citation>
    <scope>NUCLEOTIDE SEQUENCE [LARGE SCALE GENOMIC DNA]</scope>
    <source>
        <strain evidence="2 3">DSM 20314</strain>
    </source>
</reference>
<dbReference type="InterPro" id="IPR036390">
    <property type="entry name" value="WH_DNA-bd_sf"/>
</dbReference>
<dbReference type="SUPFAM" id="SSF46785">
    <property type="entry name" value="Winged helix' DNA-binding domain"/>
    <property type="match status" value="1"/>
</dbReference>
<organism evidence="2 3">
    <name type="scientific">Lactiplantibacillus pentosus DSM 20314</name>
    <dbReference type="NCBI Taxonomy" id="1423791"/>
    <lineage>
        <taxon>Bacteria</taxon>
        <taxon>Bacillati</taxon>
        <taxon>Bacillota</taxon>
        <taxon>Bacilli</taxon>
        <taxon>Lactobacillales</taxon>
        <taxon>Lactobacillaceae</taxon>
        <taxon>Lactiplantibacillus</taxon>
    </lineage>
</organism>
<evidence type="ECO:0000259" key="1">
    <source>
        <dbReference type="Pfam" id="PF12802"/>
    </source>
</evidence>
<dbReference type="InterPro" id="IPR000835">
    <property type="entry name" value="HTH_MarR-typ"/>
</dbReference>
<comment type="caution">
    <text evidence="2">The sequence shown here is derived from an EMBL/GenBank/DDBJ whole genome shotgun (WGS) entry which is preliminary data.</text>
</comment>
<dbReference type="EMBL" id="AZCU01000039">
    <property type="protein sequence ID" value="KRK19424.1"/>
    <property type="molecule type" value="Genomic_DNA"/>
</dbReference>
<sequence length="86" mass="10056">MNEDMEFFNRFSHMYLHGFKNLSDMFAEPATEHGITLDEFYILYDIAEAKGKIRLMDIAESHGVTRSAISRLIGRLLRKDYLIPRS</sequence>
<dbReference type="GO" id="GO:0003700">
    <property type="term" value="F:DNA-binding transcription factor activity"/>
    <property type="evidence" value="ECO:0007669"/>
    <property type="project" value="InterPro"/>
</dbReference>
<evidence type="ECO:0000313" key="3">
    <source>
        <dbReference type="Proteomes" id="UP000051020"/>
    </source>
</evidence>
<accession>A0A837R718</accession>
<proteinExistence type="predicted"/>
<dbReference type="GeneID" id="68930288"/>
<dbReference type="RefSeq" id="WP_225366308.1">
    <property type="nucleotide sequence ID" value="NZ_AZCU01000039.1"/>
</dbReference>
<dbReference type="AlphaFoldDB" id="A0A837R718"/>
<dbReference type="InterPro" id="IPR036388">
    <property type="entry name" value="WH-like_DNA-bd_sf"/>
</dbReference>
<evidence type="ECO:0000313" key="2">
    <source>
        <dbReference type="EMBL" id="KRK19424.1"/>
    </source>
</evidence>
<name>A0A837R718_LACPE</name>
<dbReference type="Proteomes" id="UP000051020">
    <property type="component" value="Unassembled WGS sequence"/>
</dbReference>